<sequence>MVMRRQSSMMAIRPSCWCRQVLGLGGASASNETTGWRWLGGWRKHLWHRTLLPFFSTSLRACHPQWQTKPRSTIIEDNSIGNGLDTFRSSFSTVFTNKTISRVPDALGQLDQE</sequence>
<accession>A0AAN6PTN8</accession>
<dbReference type="Proteomes" id="UP001305647">
    <property type="component" value="Unassembled WGS sequence"/>
</dbReference>
<keyword evidence="2" id="KW-1185">Reference proteome</keyword>
<dbReference type="EMBL" id="MU863668">
    <property type="protein sequence ID" value="KAK4097755.1"/>
    <property type="molecule type" value="Genomic_DNA"/>
</dbReference>
<proteinExistence type="predicted"/>
<name>A0AAN6PTN8_9PEZI</name>
<evidence type="ECO:0000313" key="2">
    <source>
        <dbReference type="Proteomes" id="UP001305647"/>
    </source>
</evidence>
<organism evidence="1 2">
    <name type="scientific">Parathielavia hyrcaniae</name>
    <dbReference type="NCBI Taxonomy" id="113614"/>
    <lineage>
        <taxon>Eukaryota</taxon>
        <taxon>Fungi</taxon>
        <taxon>Dikarya</taxon>
        <taxon>Ascomycota</taxon>
        <taxon>Pezizomycotina</taxon>
        <taxon>Sordariomycetes</taxon>
        <taxon>Sordariomycetidae</taxon>
        <taxon>Sordariales</taxon>
        <taxon>Chaetomiaceae</taxon>
        <taxon>Parathielavia</taxon>
    </lineage>
</organism>
<feature type="non-terminal residue" evidence="1">
    <location>
        <position position="113"/>
    </location>
</feature>
<reference evidence="1" key="1">
    <citation type="journal article" date="2023" name="Mol. Phylogenet. Evol.">
        <title>Genome-scale phylogeny and comparative genomics of the fungal order Sordariales.</title>
        <authorList>
            <person name="Hensen N."/>
            <person name="Bonometti L."/>
            <person name="Westerberg I."/>
            <person name="Brannstrom I.O."/>
            <person name="Guillou S."/>
            <person name="Cros-Aarteil S."/>
            <person name="Calhoun S."/>
            <person name="Haridas S."/>
            <person name="Kuo A."/>
            <person name="Mondo S."/>
            <person name="Pangilinan J."/>
            <person name="Riley R."/>
            <person name="LaButti K."/>
            <person name="Andreopoulos B."/>
            <person name="Lipzen A."/>
            <person name="Chen C."/>
            <person name="Yan M."/>
            <person name="Daum C."/>
            <person name="Ng V."/>
            <person name="Clum A."/>
            <person name="Steindorff A."/>
            <person name="Ohm R.A."/>
            <person name="Martin F."/>
            <person name="Silar P."/>
            <person name="Natvig D.O."/>
            <person name="Lalanne C."/>
            <person name="Gautier V."/>
            <person name="Ament-Velasquez S.L."/>
            <person name="Kruys A."/>
            <person name="Hutchinson M.I."/>
            <person name="Powell A.J."/>
            <person name="Barry K."/>
            <person name="Miller A.N."/>
            <person name="Grigoriev I.V."/>
            <person name="Debuchy R."/>
            <person name="Gladieux P."/>
            <person name="Hiltunen Thoren M."/>
            <person name="Johannesson H."/>
        </authorList>
    </citation>
    <scope>NUCLEOTIDE SEQUENCE</scope>
    <source>
        <strain evidence="1">CBS 757.83</strain>
    </source>
</reference>
<evidence type="ECO:0000313" key="1">
    <source>
        <dbReference type="EMBL" id="KAK4097755.1"/>
    </source>
</evidence>
<comment type="caution">
    <text evidence="1">The sequence shown here is derived from an EMBL/GenBank/DDBJ whole genome shotgun (WGS) entry which is preliminary data.</text>
</comment>
<protein>
    <submittedName>
        <fullName evidence="1">Uncharacterized protein</fullName>
    </submittedName>
</protein>
<dbReference type="AlphaFoldDB" id="A0AAN6PTN8"/>
<gene>
    <name evidence="1" type="ORF">N658DRAFT_569125</name>
</gene>
<reference evidence="1" key="2">
    <citation type="submission" date="2023-05" db="EMBL/GenBank/DDBJ databases">
        <authorList>
            <consortium name="Lawrence Berkeley National Laboratory"/>
            <person name="Steindorff A."/>
            <person name="Hensen N."/>
            <person name="Bonometti L."/>
            <person name="Westerberg I."/>
            <person name="Brannstrom I.O."/>
            <person name="Guillou S."/>
            <person name="Cros-Aarteil S."/>
            <person name="Calhoun S."/>
            <person name="Haridas S."/>
            <person name="Kuo A."/>
            <person name="Mondo S."/>
            <person name="Pangilinan J."/>
            <person name="Riley R."/>
            <person name="Labutti K."/>
            <person name="Andreopoulos B."/>
            <person name="Lipzen A."/>
            <person name="Chen C."/>
            <person name="Yanf M."/>
            <person name="Daum C."/>
            <person name="Ng V."/>
            <person name="Clum A."/>
            <person name="Ohm R."/>
            <person name="Martin F."/>
            <person name="Silar P."/>
            <person name="Natvig D."/>
            <person name="Lalanne C."/>
            <person name="Gautier V."/>
            <person name="Ament-Velasquez S.L."/>
            <person name="Kruys A."/>
            <person name="Hutchinson M.I."/>
            <person name="Powell A.J."/>
            <person name="Barry K."/>
            <person name="Miller A.N."/>
            <person name="Grigoriev I.V."/>
            <person name="Debuchy R."/>
            <person name="Gladieux P."/>
            <person name="Thoren M.H."/>
            <person name="Johannesson H."/>
        </authorList>
    </citation>
    <scope>NUCLEOTIDE SEQUENCE</scope>
    <source>
        <strain evidence="1">CBS 757.83</strain>
    </source>
</reference>